<name>A0A0F4Z1T9_RASE3</name>
<evidence type="ECO:0000313" key="2">
    <source>
        <dbReference type="Proteomes" id="UP000053958"/>
    </source>
</evidence>
<keyword evidence="2" id="KW-1185">Reference proteome</keyword>
<dbReference type="EMBL" id="LASV01000085">
    <property type="protein sequence ID" value="KKA23828.1"/>
    <property type="molecule type" value="Genomic_DNA"/>
</dbReference>
<sequence>MTPMLETARGGIPHSCDNSFLAMRSEALDIKFMSCFACHVKIDIAGPPNMSMCDTVHIPTDGSAVPEMSMCDSGHLIMIGIAGPPKLLIYLANQSGIIHEDRGRQSLKCPKKSAICPNELQEEKKTCVSASPLSHFHLSHH</sequence>
<dbReference type="AlphaFoldDB" id="A0A0F4Z1T9"/>
<dbReference type="Proteomes" id="UP000053958">
    <property type="component" value="Unassembled WGS sequence"/>
</dbReference>
<gene>
    <name evidence="1" type="ORF">T310_2118</name>
</gene>
<dbReference type="GeneID" id="25314469"/>
<dbReference type="RefSeq" id="XP_013330440.1">
    <property type="nucleotide sequence ID" value="XM_013474986.1"/>
</dbReference>
<comment type="caution">
    <text evidence="1">The sequence shown here is derived from an EMBL/GenBank/DDBJ whole genome shotgun (WGS) entry which is preliminary data.</text>
</comment>
<evidence type="ECO:0000313" key="1">
    <source>
        <dbReference type="EMBL" id="KKA23828.1"/>
    </source>
</evidence>
<organism evidence="1 2">
    <name type="scientific">Rasamsonia emersonii (strain ATCC 16479 / CBS 393.64 / IMI 116815)</name>
    <dbReference type="NCBI Taxonomy" id="1408163"/>
    <lineage>
        <taxon>Eukaryota</taxon>
        <taxon>Fungi</taxon>
        <taxon>Dikarya</taxon>
        <taxon>Ascomycota</taxon>
        <taxon>Pezizomycotina</taxon>
        <taxon>Eurotiomycetes</taxon>
        <taxon>Eurotiomycetidae</taxon>
        <taxon>Eurotiales</taxon>
        <taxon>Trichocomaceae</taxon>
        <taxon>Rasamsonia</taxon>
    </lineage>
</organism>
<accession>A0A0F4Z1T9</accession>
<proteinExistence type="predicted"/>
<reference evidence="1 2" key="1">
    <citation type="submission" date="2015-04" db="EMBL/GenBank/DDBJ databases">
        <authorList>
            <person name="Heijne W.H."/>
            <person name="Fedorova N.D."/>
            <person name="Nierman W.C."/>
            <person name="Vollebregt A.W."/>
            <person name="Zhao Z."/>
            <person name="Wu L."/>
            <person name="Kumar M."/>
            <person name="Stam H."/>
            <person name="van den Berg M.A."/>
            <person name="Pel H.J."/>
        </authorList>
    </citation>
    <scope>NUCLEOTIDE SEQUENCE [LARGE SCALE GENOMIC DNA]</scope>
    <source>
        <strain evidence="1 2">CBS 393.64</strain>
    </source>
</reference>
<protein>
    <submittedName>
        <fullName evidence="1">Uncharacterized protein</fullName>
    </submittedName>
</protein>